<dbReference type="InterPro" id="IPR036138">
    <property type="entry name" value="PBP_dimer_sf"/>
</dbReference>
<comment type="caution">
    <text evidence="9">The sequence shown here is derived from an EMBL/GenBank/DDBJ whole genome shotgun (WGS) entry which is preliminary data.</text>
</comment>
<dbReference type="GO" id="GO:0071555">
    <property type="term" value="P:cell wall organization"/>
    <property type="evidence" value="ECO:0007669"/>
    <property type="project" value="TreeGrafter"/>
</dbReference>
<evidence type="ECO:0000256" key="4">
    <source>
        <dbReference type="ARBA" id="ARBA00012448"/>
    </source>
</evidence>
<protein>
    <recommendedName>
        <fullName evidence="4">serine-type D-Ala-D-Ala carboxypeptidase</fullName>
        <ecNumber evidence="4">3.4.16.4</ecNumber>
    </recommendedName>
</protein>
<dbReference type="Gene3D" id="3.40.710.10">
    <property type="entry name" value="DD-peptidase/beta-lactamase superfamily"/>
    <property type="match status" value="1"/>
</dbReference>
<dbReference type="GO" id="GO:0009252">
    <property type="term" value="P:peptidoglycan biosynthetic process"/>
    <property type="evidence" value="ECO:0007669"/>
    <property type="project" value="UniProtKB-UniPathway"/>
</dbReference>
<evidence type="ECO:0000313" key="9">
    <source>
        <dbReference type="EMBL" id="OUM87764.1"/>
    </source>
</evidence>
<dbReference type="Gene3D" id="3.90.1310.10">
    <property type="entry name" value="Penicillin-binding protein 2a (Domain 2)"/>
    <property type="match status" value="1"/>
</dbReference>
<dbReference type="SUPFAM" id="SSF56519">
    <property type="entry name" value="Penicillin binding protein dimerisation domain"/>
    <property type="match status" value="1"/>
</dbReference>
<evidence type="ECO:0000256" key="6">
    <source>
        <dbReference type="ARBA" id="ARBA00034000"/>
    </source>
</evidence>
<feature type="domain" description="Penicillin-binding protein transpeptidase" evidence="7">
    <location>
        <begin position="250"/>
        <end position="560"/>
    </location>
</feature>
<dbReference type="SUPFAM" id="SSF56601">
    <property type="entry name" value="beta-lactamase/transpeptidase-like"/>
    <property type="match status" value="1"/>
</dbReference>
<evidence type="ECO:0000259" key="7">
    <source>
        <dbReference type="Pfam" id="PF00905"/>
    </source>
</evidence>
<dbReference type="AlphaFoldDB" id="A0A1Y3PL26"/>
<dbReference type="Proteomes" id="UP000196475">
    <property type="component" value="Unassembled WGS sequence"/>
</dbReference>
<dbReference type="InterPro" id="IPR001460">
    <property type="entry name" value="PCN-bd_Tpept"/>
</dbReference>
<dbReference type="EC" id="3.4.16.4" evidence="4"/>
<dbReference type="GO" id="GO:0005886">
    <property type="term" value="C:plasma membrane"/>
    <property type="evidence" value="ECO:0007669"/>
    <property type="project" value="TreeGrafter"/>
</dbReference>
<dbReference type="Gene3D" id="3.30.450.330">
    <property type="match status" value="1"/>
</dbReference>
<gene>
    <name evidence="9" type="ORF">BAA01_13235</name>
</gene>
<dbReference type="EMBL" id="LZRT01000070">
    <property type="protein sequence ID" value="OUM87764.1"/>
    <property type="molecule type" value="Genomic_DNA"/>
</dbReference>
<dbReference type="GO" id="GO:0009002">
    <property type="term" value="F:serine-type D-Ala-D-Ala carboxypeptidase activity"/>
    <property type="evidence" value="ECO:0007669"/>
    <property type="project" value="UniProtKB-EC"/>
</dbReference>
<evidence type="ECO:0000256" key="1">
    <source>
        <dbReference type="ARBA" id="ARBA00004370"/>
    </source>
</evidence>
<sequence length="572" mass="63556">MNRMQRIGLRTLLLGLIFSLLFAGLLIRIFWLQAVDAAWLQEKATLVWNRNEVIRPVRGKIYDRHGEALAYDAPAYTVVATLSKKDPNHIEDPKEVAKALSPVLDTSTDILYKQLNKDAYQVELRQGGWKVDAEKAKAIEALELKGIHLMEETRRFYPNKELAAHLLGYVDLEGKAKMGLELSMDEWLRGKEGKNRFVKDARGIPLPNGELEYIPAEDGADVYLTIDRTIQSFVEQALDRAQREYRPKRMVAIVSDPNSGEILAMSVRPGFDPNQYWKIENYSNYAVSYPFEPGSTFKIITLAAAIEEGLFRPGEKYLSGTYRVPGSRIPVRDHNAGRGWGTITFLEGVQKSSNVLFAKLGVERLGKERLIRYIQQFGFTKKTGIELPGEVIGRVPPISEQIAPRDVAAISFGQAVSVTPIQQVAAVGAVANGGKVLPMTIVKQVKKKDGTVVYEGPKSEGKQVISEETSRQVREILETVVSEGSGQAAYLEGYRVAGKTGTAQKFDEKTGRLIKGEYIASFIGFAPADQPKVLVYVALDAPQEGHYGGTVAAPVFQDIMRNTLHYLRVPTE</sequence>
<keyword evidence="5" id="KW-0472">Membrane</keyword>
<feature type="domain" description="Penicillin-binding protein dimerisation" evidence="8">
    <location>
        <begin position="54"/>
        <end position="206"/>
    </location>
</feature>
<dbReference type="UniPathway" id="UPA00219"/>
<dbReference type="GO" id="GO:0008658">
    <property type="term" value="F:penicillin binding"/>
    <property type="evidence" value="ECO:0007669"/>
    <property type="project" value="InterPro"/>
</dbReference>
<comment type="similarity">
    <text evidence="3">Belongs to the transpeptidase family.</text>
</comment>
<dbReference type="Pfam" id="PF00905">
    <property type="entry name" value="Transpeptidase"/>
    <property type="match status" value="1"/>
</dbReference>
<evidence type="ECO:0000256" key="2">
    <source>
        <dbReference type="ARBA" id="ARBA00004752"/>
    </source>
</evidence>
<name>A0A1Y3PL26_9BACI</name>
<evidence type="ECO:0000259" key="8">
    <source>
        <dbReference type="Pfam" id="PF03717"/>
    </source>
</evidence>
<evidence type="ECO:0000256" key="5">
    <source>
        <dbReference type="ARBA" id="ARBA00023136"/>
    </source>
</evidence>
<evidence type="ECO:0000313" key="10">
    <source>
        <dbReference type="Proteomes" id="UP000196475"/>
    </source>
</evidence>
<organism evidence="9 10">
    <name type="scientific">Bacillus thermozeamaize</name>
    <dbReference type="NCBI Taxonomy" id="230954"/>
    <lineage>
        <taxon>Bacteria</taxon>
        <taxon>Bacillati</taxon>
        <taxon>Bacillota</taxon>
        <taxon>Bacilli</taxon>
        <taxon>Bacillales</taxon>
        <taxon>Bacillaceae</taxon>
        <taxon>Bacillus</taxon>
    </lineage>
</organism>
<dbReference type="InterPro" id="IPR050515">
    <property type="entry name" value="Beta-lactam/transpept"/>
</dbReference>
<dbReference type="PANTHER" id="PTHR30627:SF26">
    <property type="entry name" value="PENICILLIN-BINDING PROTEIN 2B"/>
    <property type="match status" value="1"/>
</dbReference>
<comment type="subcellular location">
    <subcellularLocation>
        <location evidence="1">Membrane</location>
    </subcellularLocation>
</comment>
<comment type="pathway">
    <text evidence="2">Cell wall biogenesis; peptidoglycan biosynthesis.</text>
</comment>
<dbReference type="PANTHER" id="PTHR30627">
    <property type="entry name" value="PEPTIDOGLYCAN D,D-TRANSPEPTIDASE"/>
    <property type="match status" value="1"/>
</dbReference>
<dbReference type="InterPro" id="IPR005311">
    <property type="entry name" value="PBP_dimer"/>
</dbReference>
<accession>A0A1Y3PL26</accession>
<dbReference type="InterPro" id="IPR012338">
    <property type="entry name" value="Beta-lactam/transpept-like"/>
</dbReference>
<evidence type="ECO:0000256" key="3">
    <source>
        <dbReference type="ARBA" id="ARBA00007171"/>
    </source>
</evidence>
<comment type="catalytic activity">
    <reaction evidence="6">
        <text>Preferential cleavage: (Ac)2-L-Lys-D-Ala-|-D-Ala. Also transpeptidation of peptidyl-alanyl moieties that are N-acyl substituents of D-alanine.</text>
        <dbReference type="EC" id="3.4.16.4"/>
    </reaction>
</comment>
<dbReference type="Pfam" id="PF03717">
    <property type="entry name" value="PBP_dimer"/>
    <property type="match status" value="1"/>
</dbReference>
<reference evidence="10" key="1">
    <citation type="submission" date="2016-06" db="EMBL/GenBank/DDBJ databases">
        <authorList>
            <person name="Nascimento L."/>
            <person name="Pereira R.V."/>
            <person name="Martins L.F."/>
            <person name="Quaggio R.B."/>
            <person name="Silva A.M."/>
            <person name="Setubal J.C."/>
        </authorList>
    </citation>
    <scope>NUCLEOTIDE SEQUENCE [LARGE SCALE GENOMIC DNA]</scope>
</reference>
<proteinExistence type="inferred from homology"/>